<evidence type="ECO:0000256" key="9">
    <source>
        <dbReference type="ARBA" id="ARBA00022692"/>
    </source>
</evidence>
<keyword evidence="14" id="KW-0464">Manganese</keyword>
<dbReference type="PANTHER" id="PTHR43398:SF1">
    <property type="entry name" value="DOLICHOL-PHOSPHATE MANNOSYLTRANSFERASE SUBUNIT 1"/>
    <property type="match status" value="1"/>
</dbReference>
<keyword evidence="12 17" id="KW-1133">Transmembrane helix</keyword>
<protein>
    <recommendedName>
        <fullName evidence="16">Dolichol-phosphate mannosyltransferase subunit 1</fullName>
        <ecNumber evidence="16">2.4.1.83</ecNumber>
    </recommendedName>
</protein>
<evidence type="ECO:0000256" key="14">
    <source>
        <dbReference type="ARBA" id="ARBA00023211"/>
    </source>
</evidence>
<sequence length="264" mass="29523">MQYSIVVPAYKESGNLEPLTRQVFAAVKDQGFPVEATEMLIVDDNSRDGSVEVVEKLQQEGFNVRIDVRTTERGLSSAVIHGLHATSGTYKIVMDADLQHPPQSVPSLFKALSRDGVEFVCGTRYGAGVEIDKSWPAHRRLISWGARILARPLTSLSDPMSGFFGIRDEVFKQHAKEVNPIGYKIALELFVKCHVQRFEEVSFNFATRTYGESKLTGKVILNYLQHLHALYVYKLGPLFYVLLLAAVLLALYVPCAGCRLIFSR</sequence>
<evidence type="ECO:0000256" key="10">
    <source>
        <dbReference type="ARBA" id="ARBA00022723"/>
    </source>
</evidence>
<dbReference type="CDD" id="cd06442">
    <property type="entry name" value="DPM1_like"/>
    <property type="match status" value="1"/>
</dbReference>
<dbReference type="PANTHER" id="PTHR43398">
    <property type="entry name" value="DOLICHOL-PHOSPHATE MANNOSYLTRANSFERASE SUBUNIT 1"/>
    <property type="match status" value="1"/>
</dbReference>
<comment type="cofactor">
    <cofactor evidence="3">
        <name>Mg(2+)</name>
        <dbReference type="ChEBI" id="CHEBI:18420"/>
    </cofactor>
</comment>
<dbReference type="EMBL" id="KC543669">
    <property type="protein sequence ID" value="AGG11681.1"/>
    <property type="molecule type" value="Genomic_DNA"/>
</dbReference>
<comment type="subunit">
    <text evidence="16">Component of the dolichol-phosphate mannose (DPM) synthase complex.</text>
</comment>
<comment type="cofactor">
    <cofactor evidence="1">
        <name>Ca(2+)</name>
        <dbReference type="ChEBI" id="CHEBI:29108"/>
    </cofactor>
</comment>
<dbReference type="OMA" id="SAWANFY"/>
<keyword evidence="11" id="KW-0460">Magnesium</keyword>
<evidence type="ECO:0000256" key="1">
    <source>
        <dbReference type="ARBA" id="ARBA00001913"/>
    </source>
</evidence>
<dbReference type="RefSeq" id="XP_015658283.1">
    <property type="nucleotide sequence ID" value="XM_015802767.1"/>
</dbReference>
<comment type="cofactor">
    <cofactor evidence="2">
        <name>Mn(2+)</name>
        <dbReference type="ChEBI" id="CHEBI:29035"/>
    </cofactor>
</comment>
<evidence type="ECO:0000256" key="2">
    <source>
        <dbReference type="ARBA" id="ARBA00001936"/>
    </source>
</evidence>
<comment type="pathway">
    <text evidence="5 16">Protein modification; protein glycosylation.</text>
</comment>
<keyword evidence="7 16" id="KW-0328">Glycosyltransferase</keyword>
<feature type="transmembrane region" description="Helical" evidence="17">
    <location>
        <begin position="238"/>
        <end position="262"/>
    </location>
</feature>
<dbReference type="FunFam" id="3.90.550.10:FF:000119">
    <property type="entry name" value="Dolichol-phosphate mannosyltransferase subunit 1"/>
    <property type="match status" value="1"/>
</dbReference>
<dbReference type="GO" id="GO:0046872">
    <property type="term" value="F:metal ion binding"/>
    <property type="evidence" value="ECO:0007669"/>
    <property type="project" value="UniProtKB-KW"/>
</dbReference>
<name>X2C1Z4_LEPPY</name>
<comment type="similarity">
    <text evidence="6 16">Belongs to the glycosyltransferase 2 family.</text>
</comment>
<dbReference type="Pfam" id="PF00535">
    <property type="entry name" value="Glycos_transf_2"/>
    <property type="match status" value="1"/>
</dbReference>
<dbReference type="GO" id="GO:0035269">
    <property type="term" value="P:protein O-linked glycosylation via mannose"/>
    <property type="evidence" value="ECO:0007669"/>
    <property type="project" value="TreeGrafter"/>
</dbReference>
<comment type="catalytic activity">
    <reaction evidence="16">
        <text>a di-trans,poly-cis-dolichyl phosphate + GDP-alpha-D-mannose = a di-trans,poly-cis-dolichyl beta-D-mannosyl phosphate + GDP</text>
        <dbReference type="Rhea" id="RHEA:21184"/>
        <dbReference type="Rhea" id="RHEA-COMP:19498"/>
        <dbReference type="Rhea" id="RHEA-COMP:19501"/>
        <dbReference type="ChEBI" id="CHEBI:57527"/>
        <dbReference type="ChEBI" id="CHEBI:57683"/>
        <dbReference type="ChEBI" id="CHEBI:58189"/>
        <dbReference type="ChEBI" id="CHEBI:58211"/>
    </reaction>
</comment>
<feature type="domain" description="Glycosyltransferase 2-like" evidence="18">
    <location>
        <begin position="4"/>
        <end position="173"/>
    </location>
</feature>
<dbReference type="EC" id="2.4.1.83" evidence="16"/>
<evidence type="ECO:0000256" key="3">
    <source>
        <dbReference type="ARBA" id="ARBA00001946"/>
    </source>
</evidence>
<dbReference type="EMBL" id="LGTL01000009">
    <property type="protein sequence ID" value="KPA79843.1"/>
    <property type="molecule type" value="Genomic_DNA"/>
</dbReference>
<evidence type="ECO:0000256" key="17">
    <source>
        <dbReference type="SAM" id="Phobius"/>
    </source>
</evidence>
<keyword evidence="9 17" id="KW-0812">Transmembrane</keyword>
<organism evidence="19">
    <name type="scientific">Leptomonas pyrrhocoris</name>
    <name type="common">Firebug parasite</name>
    <dbReference type="NCBI Taxonomy" id="157538"/>
    <lineage>
        <taxon>Eukaryota</taxon>
        <taxon>Discoba</taxon>
        <taxon>Euglenozoa</taxon>
        <taxon>Kinetoplastea</taxon>
        <taxon>Metakinetoplastina</taxon>
        <taxon>Trypanosomatida</taxon>
        <taxon>Trypanosomatidae</taxon>
        <taxon>Leishmaniinae</taxon>
        <taxon>Leptomonas</taxon>
    </lineage>
</organism>
<reference evidence="19" key="1">
    <citation type="journal article" date="2013" name="Curr. Biol.">
        <title>Paratrypanosoma is a novel early-branching trypanosomatid.</title>
        <authorList>
            <person name="Flegontov P."/>
            <person name="Votypka J."/>
            <person name="Skalicky T."/>
            <person name="Logacheva M.D."/>
            <person name="Penin A.A."/>
            <person name="Tanifuji G."/>
            <person name="Onodera N.T."/>
            <person name="Kondrashov A.S."/>
            <person name="Volf P."/>
            <person name="Archibald J.M."/>
            <person name="Lukes J."/>
        </authorList>
    </citation>
    <scope>NUCLEOTIDE SEQUENCE</scope>
    <source>
        <strain evidence="19">H10</strain>
    </source>
</reference>
<dbReference type="AlphaFoldDB" id="X2C1Z4"/>
<accession>X2C1Z4</accession>
<evidence type="ECO:0000256" key="5">
    <source>
        <dbReference type="ARBA" id="ARBA00004922"/>
    </source>
</evidence>
<evidence type="ECO:0000256" key="8">
    <source>
        <dbReference type="ARBA" id="ARBA00022679"/>
    </source>
</evidence>
<dbReference type="InterPro" id="IPR029044">
    <property type="entry name" value="Nucleotide-diphossugar_trans"/>
</dbReference>
<evidence type="ECO:0000256" key="7">
    <source>
        <dbReference type="ARBA" id="ARBA00022676"/>
    </source>
</evidence>
<evidence type="ECO:0000313" key="21">
    <source>
        <dbReference type="Proteomes" id="UP000037923"/>
    </source>
</evidence>
<comment type="subcellular location">
    <subcellularLocation>
        <location evidence="4">Endomembrane system</location>
    </subcellularLocation>
    <subcellularLocation>
        <location evidence="16">Endoplasmic reticulum</location>
    </subcellularLocation>
</comment>
<dbReference type="GeneID" id="26905218"/>
<dbReference type="UniPathway" id="UPA00378"/>
<dbReference type="EMBL" id="LGTL01000009">
    <property type="protein sequence ID" value="KPA79844.1"/>
    <property type="molecule type" value="Genomic_DNA"/>
</dbReference>
<dbReference type="SUPFAM" id="SSF53448">
    <property type="entry name" value="Nucleotide-diphospho-sugar transferases"/>
    <property type="match status" value="1"/>
</dbReference>
<evidence type="ECO:0000256" key="16">
    <source>
        <dbReference type="RuleBase" id="RU365083"/>
    </source>
</evidence>
<dbReference type="InterPro" id="IPR039528">
    <property type="entry name" value="DPM1-like"/>
</dbReference>
<evidence type="ECO:0000256" key="13">
    <source>
        <dbReference type="ARBA" id="ARBA00023136"/>
    </source>
</evidence>
<evidence type="ECO:0000256" key="6">
    <source>
        <dbReference type="ARBA" id="ARBA00006739"/>
    </source>
</evidence>
<evidence type="ECO:0000259" key="18">
    <source>
        <dbReference type="Pfam" id="PF00535"/>
    </source>
</evidence>
<dbReference type="Gene3D" id="3.90.550.10">
    <property type="entry name" value="Spore Coat Polysaccharide Biosynthesis Protein SpsA, Chain A"/>
    <property type="match status" value="1"/>
</dbReference>
<proteinExistence type="inferred from homology"/>
<dbReference type="VEuPathDB" id="TriTrypDB:LpyrH10_09_0270"/>
<evidence type="ECO:0000256" key="15">
    <source>
        <dbReference type="ARBA" id="ARBA00053724"/>
    </source>
</evidence>
<reference evidence="20 21" key="2">
    <citation type="submission" date="2015-07" db="EMBL/GenBank/DDBJ databases">
        <title>High-quality genome of monoxenous trypanosomatid Leptomonas pyrrhocoris.</title>
        <authorList>
            <person name="Flegontov P."/>
            <person name="Butenko A."/>
            <person name="Firsov S."/>
            <person name="Vlcek C."/>
            <person name="Logacheva M.D."/>
            <person name="Field M."/>
            <person name="Filatov D."/>
            <person name="Flegontova O."/>
            <person name="Gerasimov E."/>
            <person name="Jackson A.P."/>
            <person name="Kelly S."/>
            <person name="Opperdoes F."/>
            <person name="O'Reilly A."/>
            <person name="Votypka J."/>
            <person name="Yurchenko V."/>
            <person name="Lukes J."/>
        </authorList>
    </citation>
    <scope>NUCLEOTIDE SEQUENCE [LARGE SCALE GENOMIC DNA]</scope>
    <source>
        <strain evidence="20">H10</strain>
    </source>
</reference>
<keyword evidence="13 17" id="KW-0472">Membrane</keyword>
<keyword evidence="10" id="KW-0479">Metal-binding</keyword>
<feature type="non-terminal residue" evidence="19">
    <location>
        <position position="264"/>
    </location>
</feature>
<evidence type="ECO:0000313" key="20">
    <source>
        <dbReference type="EMBL" id="KPA79843.1"/>
    </source>
</evidence>
<dbReference type="GO" id="GO:0004582">
    <property type="term" value="F:dolichyl-phosphate beta-D-mannosyltransferase activity"/>
    <property type="evidence" value="ECO:0007669"/>
    <property type="project" value="UniProtKB-UniRule"/>
</dbReference>
<dbReference type="RefSeq" id="XP_015658282.1">
    <property type="nucleotide sequence ID" value="XM_015802766.1"/>
</dbReference>
<dbReference type="GO" id="GO:0006506">
    <property type="term" value="P:GPI anchor biosynthetic process"/>
    <property type="evidence" value="ECO:0007669"/>
    <property type="project" value="TreeGrafter"/>
</dbReference>
<gene>
    <name evidence="20" type="ORF">ABB37_04927</name>
</gene>
<evidence type="ECO:0000256" key="4">
    <source>
        <dbReference type="ARBA" id="ARBA00004308"/>
    </source>
</evidence>
<comment type="function">
    <text evidence="15 16">Transfers mannose from GDP-mannose to dolichol monophosphate to form dolichol phosphate mannose (Dol-P-Man) which is the mannosyl donor in pathways leading to N-glycosylation, glycosyl phosphatidylinositol membrane anchoring, and O-mannosylation of proteins.</text>
</comment>
<evidence type="ECO:0000256" key="12">
    <source>
        <dbReference type="ARBA" id="ARBA00022989"/>
    </source>
</evidence>
<keyword evidence="21" id="KW-1185">Reference proteome</keyword>
<dbReference type="InterPro" id="IPR001173">
    <property type="entry name" value="Glyco_trans_2-like"/>
</dbReference>
<keyword evidence="8 16" id="KW-0808">Transferase</keyword>
<keyword evidence="16" id="KW-0256">Endoplasmic reticulum</keyword>
<dbReference type="GO" id="GO:0005789">
    <property type="term" value="C:endoplasmic reticulum membrane"/>
    <property type="evidence" value="ECO:0007669"/>
    <property type="project" value="TreeGrafter"/>
</dbReference>
<dbReference type="GO" id="GO:0006488">
    <property type="term" value="P:dolichol-linked oligosaccharide biosynthetic process"/>
    <property type="evidence" value="ECO:0007669"/>
    <property type="project" value="TreeGrafter"/>
</dbReference>
<dbReference type="OrthoDB" id="2603at2759"/>
<evidence type="ECO:0000313" key="19">
    <source>
        <dbReference type="EMBL" id="AGG11681.1"/>
    </source>
</evidence>
<dbReference type="Proteomes" id="UP000037923">
    <property type="component" value="Unassembled WGS sequence"/>
</dbReference>
<evidence type="ECO:0000256" key="11">
    <source>
        <dbReference type="ARBA" id="ARBA00022842"/>
    </source>
</evidence>